<keyword evidence="5" id="KW-0732">Signal</keyword>
<feature type="domain" description="TonB-dependent receptor-like beta-barrel" evidence="6">
    <location>
        <begin position="246"/>
        <end position="658"/>
    </location>
</feature>
<dbReference type="InterPro" id="IPR039426">
    <property type="entry name" value="TonB-dep_rcpt-like"/>
</dbReference>
<accession>A0ABS6SAC8</accession>
<evidence type="ECO:0000256" key="2">
    <source>
        <dbReference type="ARBA" id="ARBA00023077"/>
    </source>
</evidence>
<evidence type="ECO:0000256" key="5">
    <source>
        <dbReference type="SAM" id="SignalP"/>
    </source>
</evidence>
<keyword evidence="3 4" id="KW-0472">Membrane</keyword>
<proteinExistence type="inferred from homology"/>
<dbReference type="PANTHER" id="PTHR32552">
    <property type="entry name" value="FERRICHROME IRON RECEPTOR-RELATED"/>
    <property type="match status" value="1"/>
</dbReference>
<dbReference type="Proteomes" id="UP000722336">
    <property type="component" value="Unassembled WGS sequence"/>
</dbReference>
<dbReference type="Pfam" id="PF00593">
    <property type="entry name" value="TonB_dep_Rec_b-barrel"/>
    <property type="match status" value="1"/>
</dbReference>
<comment type="similarity">
    <text evidence="3 4">Belongs to the TonB-dependent receptor family.</text>
</comment>
<dbReference type="InterPro" id="IPR012910">
    <property type="entry name" value="Plug_dom"/>
</dbReference>
<dbReference type="RefSeq" id="WP_218443620.1">
    <property type="nucleotide sequence ID" value="NZ_JAGSPA010000001.1"/>
</dbReference>
<evidence type="ECO:0000259" key="6">
    <source>
        <dbReference type="Pfam" id="PF00593"/>
    </source>
</evidence>
<evidence type="ECO:0000256" key="3">
    <source>
        <dbReference type="PROSITE-ProRule" id="PRU01360"/>
    </source>
</evidence>
<evidence type="ECO:0000313" key="9">
    <source>
        <dbReference type="Proteomes" id="UP000722336"/>
    </source>
</evidence>
<dbReference type="InterPro" id="IPR000531">
    <property type="entry name" value="Beta-barrel_TonB"/>
</dbReference>
<keyword evidence="3" id="KW-0998">Cell outer membrane</keyword>
<feature type="domain" description="TonB-dependent receptor plug" evidence="7">
    <location>
        <begin position="53"/>
        <end position="159"/>
    </location>
</feature>
<comment type="caution">
    <text evidence="8">The sequence shown here is derived from an EMBL/GenBank/DDBJ whole genome shotgun (WGS) entry which is preliminary data.</text>
</comment>
<keyword evidence="8" id="KW-0675">Receptor</keyword>
<keyword evidence="9" id="KW-1185">Reference proteome</keyword>
<keyword evidence="3" id="KW-0813">Transport</keyword>
<evidence type="ECO:0000256" key="4">
    <source>
        <dbReference type="RuleBase" id="RU003357"/>
    </source>
</evidence>
<dbReference type="CDD" id="cd01347">
    <property type="entry name" value="ligand_gated_channel"/>
    <property type="match status" value="1"/>
</dbReference>
<evidence type="ECO:0000313" key="8">
    <source>
        <dbReference type="EMBL" id="MBV7255329.1"/>
    </source>
</evidence>
<feature type="signal peptide" evidence="5">
    <location>
        <begin position="1"/>
        <end position="24"/>
    </location>
</feature>
<keyword evidence="3" id="KW-1134">Transmembrane beta strand</keyword>
<gene>
    <name evidence="8" type="ORF">KCG44_00875</name>
</gene>
<keyword evidence="3" id="KW-0812">Transmembrane</keyword>
<organism evidence="8 9">
    <name type="scientific">Pacificimonas pallii</name>
    <dbReference type="NCBI Taxonomy" id="2827236"/>
    <lineage>
        <taxon>Bacteria</taxon>
        <taxon>Pseudomonadati</taxon>
        <taxon>Pseudomonadota</taxon>
        <taxon>Alphaproteobacteria</taxon>
        <taxon>Sphingomonadales</taxon>
        <taxon>Sphingosinicellaceae</taxon>
        <taxon>Pacificimonas</taxon>
    </lineage>
</organism>
<comment type="subcellular location">
    <subcellularLocation>
        <location evidence="3">Cell outer membrane</location>
        <topology evidence="3">Multi-pass membrane protein</topology>
    </subcellularLocation>
</comment>
<keyword evidence="1" id="KW-0406">Ion transport</keyword>
<sequence length="693" mass="74756">MKARGLAGAAWAVLALTQHTQAAAQDDAQAQPVGQEVDDSAIVVTARLREESLLDVPEAITVFNEQAIDDAEIDEVADFAQLTPGVNVQQGFQGGDRPIIVFRGVGQIGGTAPSVVVLSDGVYLPAGDPLRNQLFDIERIEVIKGPQGALYGRDTIGGVINIITKSPSNDLEFGGRATYGAGNEYSVGGAIGTPIIADELFVRFSGSYLKSDGFFDNGLGDDQDTREEYFARGRLLWRPSSAVDVDLRVSANGYDNGYNSGFITADARTYVDDIGGALNVVDLADGFNKRDVIDAALKVTADLDFATLTSISQYVTSDQTLRQDADFGFTPGLQIARTSVSDYRALSQEVRLASPSDQAFRWLAGAFYEDNEVEFSTADVEILAGLGNLGGSSNITNGERIGVFGQLDIDVTDRLTLGAALRFDRDEQVQNVLTPAIATNRQTTEQTSPKISLTYEISDDVTAYASYGEGFRSGGFDAASALPFGAETLKSYEVGLKSAFLNGRVRAEIAAYHIEYSNQQVSVLITDPNTGNLITTTDNLGKSENRGVELSLAVQPTKGFDVFATFDYLDTKIVDDPNPALVGNQTPFRTELVVNAGAQYRWPLSDGLNLVLRSEYYLQGAQTWNKANTLVQPSYGLLSARAALEGDFWSLAVSGENILDEEFNDQIFEVAPGLNFTYPGLPARWRLTATVKY</sequence>
<dbReference type="PANTHER" id="PTHR32552:SF81">
    <property type="entry name" value="TONB-DEPENDENT OUTER MEMBRANE RECEPTOR"/>
    <property type="match status" value="1"/>
</dbReference>
<evidence type="ECO:0000256" key="1">
    <source>
        <dbReference type="ARBA" id="ARBA00023065"/>
    </source>
</evidence>
<feature type="chain" id="PRO_5047448673" evidence="5">
    <location>
        <begin position="25"/>
        <end position="693"/>
    </location>
</feature>
<dbReference type="PROSITE" id="PS52016">
    <property type="entry name" value="TONB_DEPENDENT_REC_3"/>
    <property type="match status" value="1"/>
</dbReference>
<protein>
    <submittedName>
        <fullName evidence="8">TonB-dependent receptor</fullName>
    </submittedName>
</protein>
<evidence type="ECO:0000259" key="7">
    <source>
        <dbReference type="Pfam" id="PF07715"/>
    </source>
</evidence>
<reference evidence="8 9" key="1">
    <citation type="submission" date="2021-04" db="EMBL/GenBank/DDBJ databases">
        <authorList>
            <person name="Pira H."/>
            <person name="Risdian C."/>
            <person name="Wink J."/>
        </authorList>
    </citation>
    <scope>NUCLEOTIDE SEQUENCE [LARGE SCALE GENOMIC DNA]</scope>
    <source>
        <strain evidence="8 9">WHA3</strain>
    </source>
</reference>
<dbReference type="Pfam" id="PF07715">
    <property type="entry name" value="Plug"/>
    <property type="match status" value="1"/>
</dbReference>
<keyword evidence="2 4" id="KW-0798">TonB box</keyword>
<name>A0ABS6SAC8_9SPHN</name>
<dbReference type="EMBL" id="JAGSPA010000001">
    <property type="protein sequence ID" value="MBV7255329.1"/>
    <property type="molecule type" value="Genomic_DNA"/>
</dbReference>